<dbReference type="KEGG" id="trg:TRUGW13939_09608"/>
<dbReference type="Proteomes" id="UP000509510">
    <property type="component" value="Chromosome V"/>
</dbReference>
<evidence type="ECO:0000313" key="2">
    <source>
        <dbReference type="Proteomes" id="UP000509510"/>
    </source>
</evidence>
<dbReference type="RefSeq" id="XP_035348621.1">
    <property type="nucleotide sequence ID" value="XM_035492728.1"/>
</dbReference>
<organism evidence="1 2">
    <name type="scientific">Talaromyces rugulosus</name>
    <name type="common">Penicillium rugulosum</name>
    <dbReference type="NCBI Taxonomy" id="121627"/>
    <lineage>
        <taxon>Eukaryota</taxon>
        <taxon>Fungi</taxon>
        <taxon>Dikarya</taxon>
        <taxon>Ascomycota</taxon>
        <taxon>Pezizomycotina</taxon>
        <taxon>Eurotiomycetes</taxon>
        <taxon>Eurotiomycetidae</taxon>
        <taxon>Eurotiales</taxon>
        <taxon>Trichocomaceae</taxon>
        <taxon>Talaromyces</taxon>
        <taxon>Talaromyces sect. Islandici</taxon>
    </lineage>
</organism>
<dbReference type="AlphaFoldDB" id="A0A7H8R8M3"/>
<name>A0A7H8R8M3_TALRU</name>
<reference evidence="2" key="1">
    <citation type="submission" date="2020-06" db="EMBL/GenBank/DDBJ databases">
        <title>A chromosome-scale genome assembly of Talaromyces rugulosus W13939.</title>
        <authorList>
            <person name="Wang B."/>
            <person name="Guo L."/>
            <person name="Ye K."/>
            <person name="Wang L."/>
        </authorList>
    </citation>
    <scope>NUCLEOTIDE SEQUENCE [LARGE SCALE GENOMIC DNA]</scope>
    <source>
        <strain evidence="2">W13939</strain>
    </source>
</reference>
<dbReference type="EMBL" id="CP055902">
    <property type="protein sequence ID" value="QKX62447.1"/>
    <property type="molecule type" value="Genomic_DNA"/>
</dbReference>
<proteinExistence type="predicted"/>
<sequence>MVNDDDTPGWRVFKDIEWGSGTVDLYELDKLKDLAEFDEEMASAADDDEVIPERILKAFPSVDDILSWDASIFIHWAA</sequence>
<evidence type="ECO:0000313" key="1">
    <source>
        <dbReference type="EMBL" id="QKX62447.1"/>
    </source>
</evidence>
<keyword evidence="2" id="KW-1185">Reference proteome</keyword>
<dbReference type="GeneID" id="55997091"/>
<protein>
    <submittedName>
        <fullName evidence="1">Uncharacterized protein</fullName>
    </submittedName>
</protein>
<gene>
    <name evidence="1" type="ORF">TRUGW13939_09608</name>
</gene>
<accession>A0A7H8R8M3</accession>